<dbReference type="EMBL" id="JAANYN010000010">
    <property type="protein sequence ID" value="NHE59052.1"/>
    <property type="molecule type" value="Genomic_DNA"/>
</dbReference>
<gene>
    <name evidence="1" type="ORF">G9Q97_19775</name>
</gene>
<evidence type="ECO:0000313" key="1">
    <source>
        <dbReference type="EMBL" id="NHE59052.1"/>
    </source>
</evidence>
<protein>
    <submittedName>
        <fullName evidence="1">Uncharacterized protein</fullName>
    </submittedName>
</protein>
<comment type="caution">
    <text evidence="1">The sequence shown here is derived from an EMBL/GenBank/DDBJ whole genome shotgun (WGS) entry which is preliminary data.</text>
</comment>
<sequence>MELKRIDTIWHFFATQNHVFLKKQVEQEVLYSFTKNNIKLIHSFNPKFTGQSSLSLGPADFEMAVKTYAAGQKKFGIPSPIIKVHQKLFFPRELLKLTANFTLYVEKDRFNHFRVTLEGFIPRTIRQTYQPINFISETLWKFRYFSETIKN</sequence>
<dbReference type="Proteomes" id="UP000649799">
    <property type="component" value="Unassembled WGS sequence"/>
</dbReference>
<reference evidence="1 2" key="1">
    <citation type="submission" date="2020-03" db="EMBL/GenBank/DDBJ databases">
        <title>Cyclobacterium plantarum sp. nov., a marine bacterium isolated from a coastal-marine wetland.</title>
        <authorList>
            <person name="Sanchez-Porro C."/>
            <person name="Ventosa A."/>
            <person name="Amoozegar M."/>
        </authorList>
    </citation>
    <scope>NUCLEOTIDE SEQUENCE [LARGE SCALE GENOMIC DNA]</scope>
    <source>
        <strain evidence="1 2">GBPx2</strain>
    </source>
</reference>
<evidence type="ECO:0000313" key="2">
    <source>
        <dbReference type="Proteomes" id="UP000649799"/>
    </source>
</evidence>
<accession>A0ABX0HBN0</accession>
<name>A0ABX0HBN0_9BACT</name>
<proteinExistence type="predicted"/>
<dbReference type="RefSeq" id="WP_166150034.1">
    <property type="nucleotide sequence ID" value="NZ_JAANYN010000010.1"/>
</dbReference>
<keyword evidence="2" id="KW-1185">Reference proteome</keyword>
<organism evidence="1 2">
    <name type="scientific">Cyclobacterium plantarum</name>
    <dbReference type="NCBI Taxonomy" id="2716263"/>
    <lineage>
        <taxon>Bacteria</taxon>
        <taxon>Pseudomonadati</taxon>
        <taxon>Bacteroidota</taxon>
        <taxon>Cytophagia</taxon>
        <taxon>Cytophagales</taxon>
        <taxon>Cyclobacteriaceae</taxon>
        <taxon>Cyclobacterium</taxon>
    </lineage>
</organism>